<evidence type="ECO:0000256" key="2">
    <source>
        <dbReference type="ARBA" id="ARBA00006722"/>
    </source>
</evidence>
<evidence type="ECO:0000256" key="1">
    <source>
        <dbReference type="ARBA" id="ARBA00004613"/>
    </source>
</evidence>
<dbReference type="GO" id="GO:0005576">
    <property type="term" value="C:extracellular region"/>
    <property type="evidence" value="ECO:0007669"/>
    <property type="project" value="UniProtKB-SubCell"/>
</dbReference>
<evidence type="ECO:0000256" key="5">
    <source>
        <dbReference type="ARBA" id="ARBA00023157"/>
    </source>
</evidence>
<evidence type="ECO:0000313" key="6">
    <source>
        <dbReference type="EMBL" id="BAA96398.1"/>
    </source>
</evidence>
<organism evidence="6">
    <name type="scientific">Brassica campestris</name>
    <name type="common">Field mustard</name>
    <dbReference type="NCBI Taxonomy" id="3711"/>
    <lineage>
        <taxon>Eukaryota</taxon>
        <taxon>Viridiplantae</taxon>
        <taxon>Streptophyta</taxon>
        <taxon>Embryophyta</taxon>
        <taxon>Tracheophyta</taxon>
        <taxon>Spermatophyta</taxon>
        <taxon>Magnoliopsida</taxon>
        <taxon>eudicotyledons</taxon>
        <taxon>Gunneridae</taxon>
        <taxon>Pentapetalae</taxon>
        <taxon>rosids</taxon>
        <taxon>malvids</taxon>
        <taxon>Brassicales</taxon>
        <taxon>Brassicaceae</taxon>
        <taxon>Brassiceae</taxon>
        <taxon>Brassica</taxon>
    </lineage>
</organism>
<protein>
    <submittedName>
        <fullName evidence="6">S locus protein 11-37</fullName>
    </submittedName>
</protein>
<reference evidence="6" key="1">
    <citation type="journal article" date="2000" name="FEBS Lett.">
        <title>Highly divergent sequences of the pollen self-incompatibility (S) gene in class-I S haplotypes of Brassica campestris (syn. rapa) L.</title>
        <authorList>
            <person name="Watanabe M."/>
            <person name="Ito A."/>
            <person name="Takada Y."/>
            <person name="Ninomiya C."/>
            <person name="Kakizaki T."/>
            <person name="Takahata Y."/>
            <person name="Hatakeyama K."/>
            <person name="Hinata K."/>
            <person name="Suzuki G."/>
            <person name="Takasaki T."/>
            <person name="Satta Y."/>
            <person name="Shiba H."/>
            <person name="Takayama S."/>
            <person name="Isogai A."/>
        </authorList>
    </citation>
    <scope>NUCLEOTIDE SEQUENCE</scope>
    <source>
        <strain evidence="6">S37</strain>
    </source>
</reference>
<accession>Q9LRD6</accession>
<evidence type="ECO:0000256" key="3">
    <source>
        <dbReference type="ARBA" id="ARBA00022525"/>
    </source>
</evidence>
<keyword evidence="5" id="KW-1015">Disulfide bond</keyword>
<keyword evidence="3" id="KW-0964">Secreted</keyword>
<dbReference type="AlphaFoldDB" id="Q9LRD6"/>
<proteinExistence type="evidence at transcript level"/>
<gene>
    <name evidence="6" type="primary">SP11-37</name>
</gene>
<comment type="subcellular location">
    <subcellularLocation>
        <location evidence="1">Secreted</location>
    </subcellularLocation>
</comment>
<dbReference type="GO" id="GO:0007165">
    <property type="term" value="P:signal transduction"/>
    <property type="evidence" value="ECO:0007669"/>
    <property type="project" value="InterPro"/>
</dbReference>
<name>Q9LRD6_BRACM</name>
<feature type="non-terminal residue" evidence="6">
    <location>
        <position position="1"/>
    </location>
</feature>
<comment type="similarity">
    <text evidence="2">Belongs to the DEFL family.</text>
</comment>
<dbReference type="EMBL" id="AB039760">
    <property type="protein sequence ID" value="BAA96398.1"/>
    <property type="molecule type" value="mRNA"/>
</dbReference>
<dbReference type="InterPro" id="IPR010682">
    <property type="entry name" value="SCRL"/>
</dbReference>
<dbReference type="Pfam" id="PF06876">
    <property type="entry name" value="SCRL"/>
    <property type="match status" value="1"/>
</dbReference>
<evidence type="ECO:0000256" key="4">
    <source>
        <dbReference type="ARBA" id="ARBA00022729"/>
    </source>
</evidence>
<sequence length="72" mass="8230">IIIIASHFQEANMLKRCDKSFPGDCGNNGKIVCEKSWNAVKKKAFNCICDIYILKKDRRICKCDLDVHICPL</sequence>
<keyword evidence="4" id="KW-0732">Signal</keyword>